<keyword evidence="2" id="KW-1185">Reference proteome</keyword>
<organism evidence="1 2">
    <name type="scientific">Litchfieldella anticariensis (strain DSM 16096 / CECT 5854 / CIP 108499 / LMG 22089 / FP35)</name>
    <name type="common">Halomonas anticariensis</name>
    <dbReference type="NCBI Taxonomy" id="1121939"/>
    <lineage>
        <taxon>Bacteria</taxon>
        <taxon>Pseudomonadati</taxon>
        <taxon>Pseudomonadota</taxon>
        <taxon>Gammaproteobacteria</taxon>
        <taxon>Oceanospirillales</taxon>
        <taxon>Halomonadaceae</taxon>
        <taxon>Litchfieldella</taxon>
    </lineage>
</organism>
<dbReference type="PATRIC" id="fig|1121939.11.peg.3038"/>
<evidence type="ECO:0008006" key="3">
    <source>
        <dbReference type="Google" id="ProtNLM"/>
    </source>
</evidence>
<dbReference type="InterPro" id="IPR023614">
    <property type="entry name" value="Porin_dom_sf"/>
</dbReference>
<dbReference type="Gene3D" id="2.40.160.10">
    <property type="entry name" value="Porin"/>
    <property type="match status" value="1"/>
</dbReference>
<dbReference type="STRING" id="1121939.L861_17020"/>
<evidence type="ECO:0000313" key="1">
    <source>
        <dbReference type="EMBL" id="EPC01574.1"/>
    </source>
</evidence>
<sequence length="385" mass="43424">MLLMVGLLRPASANEVMDTLQVHGFLSQALVITDENNFFGPSSEDGGSLQFTEIGANASLRPHEDILLAAQVISRRAGGDRDDMEPKLDHGVIDYQAFSDSTTRFGTQIGRFKNPFGFYNQTRDIAFTRPSILLPQSIYFDRTRSLGLAADGVAIYGEKRLPIGTFRAQVGAGKPQVGDDVARTLSLDTQPGTLDGDMSYIGQLLYEHSDGQFIAALSAAQVNATFESSDPLWNGGQMRFQPWVLSLQYNEEYWSLTAEYALRRTSLNEFRIPQANGSVTGESWYLQYTRRFSRDWQWLLRYDVLITDRDDRSGRQFEETGAGPAHARFAKDLTLGLQWNVHPRVLLAAEYHYVEGTGWLSSQDNPDPNTEKYWNMLLFQASWRF</sequence>
<proteinExistence type="predicted"/>
<dbReference type="SUPFAM" id="SSF56935">
    <property type="entry name" value="Porins"/>
    <property type="match status" value="1"/>
</dbReference>
<dbReference type="eggNOG" id="COG3203">
    <property type="taxonomic scope" value="Bacteria"/>
</dbReference>
<name>S2L1P1_LITA3</name>
<accession>S2L1P1</accession>
<evidence type="ECO:0000313" key="2">
    <source>
        <dbReference type="Proteomes" id="UP000014463"/>
    </source>
</evidence>
<comment type="caution">
    <text evidence="1">The sequence shown here is derived from an EMBL/GenBank/DDBJ whole genome shotgun (WGS) entry which is preliminary data.</text>
</comment>
<protein>
    <recommendedName>
        <fullName evidence="3">Porin domain-containing protein</fullName>
    </recommendedName>
</protein>
<gene>
    <name evidence="1" type="ORF">L861_17020</name>
</gene>
<dbReference type="AlphaFoldDB" id="S2L1P1"/>
<dbReference type="Proteomes" id="UP000014463">
    <property type="component" value="Unassembled WGS sequence"/>
</dbReference>
<dbReference type="EMBL" id="ASTJ01000034">
    <property type="protein sequence ID" value="EPC01574.1"/>
    <property type="molecule type" value="Genomic_DNA"/>
</dbReference>
<reference evidence="1 2" key="1">
    <citation type="journal article" date="2013" name="Genome Announc.">
        <title>Draft genome sequence of the moderately halophilic gammaproteobacterium Halomonas anticariensis FP35.</title>
        <authorList>
            <person name="Tahrioui A."/>
            <person name="Quesada E."/>
            <person name="Llamas I."/>
        </authorList>
    </citation>
    <scope>NUCLEOTIDE SEQUENCE [LARGE SCALE GENOMIC DNA]</scope>
    <source>
        <strain evidence="2">DSM 16096 / CECT 5854 / LMG 22089 / FP35</strain>
    </source>
</reference>